<dbReference type="EMBL" id="KN818259">
    <property type="protein sequence ID" value="KIL63454.1"/>
    <property type="molecule type" value="Genomic_DNA"/>
</dbReference>
<dbReference type="InParanoid" id="A0A0C2T9V5"/>
<feature type="chain" id="PRO_5002155910" description="Secreted protein" evidence="1">
    <location>
        <begin position="22"/>
        <end position="82"/>
    </location>
</feature>
<feature type="signal peptide" evidence="1">
    <location>
        <begin position="1"/>
        <end position="21"/>
    </location>
</feature>
<evidence type="ECO:0000313" key="3">
    <source>
        <dbReference type="Proteomes" id="UP000054549"/>
    </source>
</evidence>
<evidence type="ECO:0000256" key="1">
    <source>
        <dbReference type="SAM" id="SignalP"/>
    </source>
</evidence>
<protein>
    <recommendedName>
        <fullName evidence="4">Secreted protein</fullName>
    </recommendedName>
</protein>
<dbReference type="Proteomes" id="UP000054549">
    <property type="component" value="Unassembled WGS sequence"/>
</dbReference>
<accession>A0A0C2T9V5</accession>
<dbReference type="HOGENOM" id="CLU_2557817_0_0_1"/>
<reference evidence="2 3" key="1">
    <citation type="submission" date="2014-04" db="EMBL/GenBank/DDBJ databases">
        <title>Evolutionary Origins and Diversification of the Mycorrhizal Mutualists.</title>
        <authorList>
            <consortium name="DOE Joint Genome Institute"/>
            <consortium name="Mycorrhizal Genomics Consortium"/>
            <person name="Kohler A."/>
            <person name="Kuo A."/>
            <person name="Nagy L.G."/>
            <person name="Floudas D."/>
            <person name="Copeland A."/>
            <person name="Barry K.W."/>
            <person name="Cichocki N."/>
            <person name="Veneault-Fourrey C."/>
            <person name="LaButti K."/>
            <person name="Lindquist E.A."/>
            <person name="Lipzen A."/>
            <person name="Lundell T."/>
            <person name="Morin E."/>
            <person name="Murat C."/>
            <person name="Riley R."/>
            <person name="Ohm R."/>
            <person name="Sun H."/>
            <person name="Tunlid A."/>
            <person name="Henrissat B."/>
            <person name="Grigoriev I.V."/>
            <person name="Hibbett D.S."/>
            <person name="Martin F."/>
        </authorList>
    </citation>
    <scope>NUCLEOTIDE SEQUENCE [LARGE SCALE GENOMIC DNA]</scope>
    <source>
        <strain evidence="2 3">Koide BX008</strain>
    </source>
</reference>
<sequence length="82" mass="8932">MCLQSLSSSHILLFCLGVASAPSTVRVVQSPPPVICIFVLIMLMSTRSQAYVHGEGVEPEGWHWPLAGGFPVFFSFYSFGRG</sequence>
<evidence type="ECO:0008006" key="4">
    <source>
        <dbReference type="Google" id="ProtNLM"/>
    </source>
</evidence>
<gene>
    <name evidence="2" type="ORF">M378DRAFT_164541</name>
</gene>
<keyword evidence="1" id="KW-0732">Signal</keyword>
<dbReference type="AlphaFoldDB" id="A0A0C2T9V5"/>
<keyword evidence="3" id="KW-1185">Reference proteome</keyword>
<evidence type="ECO:0000313" key="2">
    <source>
        <dbReference type="EMBL" id="KIL63454.1"/>
    </source>
</evidence>
<name>A0A0C2T9V5_AMAMK</name>
<organism evidence="2 3">
    <name type="scientific">Amanita muscaria (strain Koide BX008)</name>
    <dbReference type="NCBI Taxonomy" id="946122"/>
    <lineage>
        <taxon>Eukaryota</taxon>
        <taxon>Fungi</taxon>
        <taxon>Dikarya</taxon>
        <taxon>Basidiomycota</taxon>
        <taxon>Agaricomycotina</taxon>
        <taxon>Agaricomycetes</taxon>
        <taxon>Agaricomycetidae</taxon>
        <taxon>Agaricales</taxon>
        <taxon>Pluteineae</taxon>
        <taxon>Amanitaceae</taxon>
        <taxon>Amanita</taxon>
    </lineage>
</organism>
<proteinExistence type="predicted"/>